<keyword evidence="3" id="KW-1185">Reference proteome</keyword>
<dbReference type="Proteomes" id="UP000053424">
    <property type="component" value="Unassembled WGS sequence"/>
</dbReference>
<evidence type="ECO:0000313" key="2">
    <source>
        <dbReference type="EMBL" id="KIM38030.1"/>
    </source>
</evidence>
<reference evidence="2 3" key="1">
    <citation type="submission" date="2014-04" db="EMBL/GenBank/DDBJ databases">
        <authorList>
            <consortium name="DOE Joint Genome Institute"/>
            <person name="Kuo A."/>
            <person name="Gay G."/>
            <person name="Dore J."/>
            <person name="Kohler A."/>
            <person name="Nagy L.G."/>
            <person name="Floudas D."/>
            <person name="Copeland A."/>
            <person name="Barry K.W."/>
            <person name="Cichocki N."/>
            <person name="Veneault-Fourrey C."/>
            <person name="LaButti K."/>
            <person name="Lindquist E.A."/>
            <person name="Lipzen A."/>
            <person name="Lundell T."/>
            <person name="Morin E."/>
            <person name="Murat C."/>
            <person name="Sun H."/>
            <person name="Tunlid A."/>
            <person name="Henrissat B."/>
            <person name="Grigoriev I.V."/>
            <person name="Hibbett D.S."/>
            <person name="Martin F."/>
            <person name="Nordberg H.P."/>
            <person name="Cantor M.N."/>
            <person name="Hua S.X."/>
        </authorList>
    </citation>
    <scope>NUCLEOTIDE SEQUENCE [LARGE SCALE GENOMIC DNA]</scope>
    <source>
        <strain evidence="3">h7</strain>
    </source>
</reference>
<organism evidence="2 3">
    <name type="scientific">Hebeloma cylindrosporum</name>
    <dbReference type="NCBI Taxonomy" id="76867"/>
    <lineage>
        <taxon>Eukaryota</taxon>
        <taxon>Fungi</taxon>
        <taxon>Dikarya</taxon>
        <taxon>Basidiomycota</taxon>
        <taxon>Agaricomycotina</taxon>
        <taxon>Agaricomycetes</taxon>
        <taxon>Agaricomycetidae</taxon>
        <taxon>Agaricales</taxon>
        <taxon>Agaricineae</taxon>
        <taxon>Hymenogastraceae</taxon>
        <taxon>Hebeloma</taxon>
    </lineage>
</organism>
<protein>
    <submittedName>
        <fullName evidence="2">Uncharacterized protein</fullName>
    </submittedName>
</protein>
<proteinExistence type="predicted"/>
<dbReference type="HOGENOM" id="CLU_2441113_0_0_1"/>
<feature type="compositionally biased region" description="Basic and acidic residues" evidence="1">
    <location>
        <begin position="1"/>
        <end position="19"/>
    </location>
</feature>
<feature type="region of interest" description="Disordered" evidence="1">
    <location>
        <begin position="1"/>
        <end position="27"/>
    </location>
</feature>
<dbReference type="EMBL" id="KN831793">
    <property type="protein sequence ID" value="KIM38030.1"/>
    <property type="molecule type" value="Genomic_DNA"/>
</dbReference>
<reference evidence="3" key="2">
    <citation type="submission" date="2015-01" db="EMBL/GenBank/DDBJ databases">
        <title>Evolutionary Origins and Diversification of the Mycorrhizal Mutualists.</title>
        <authorList>
            <consortium name="DOE Joint Genome Institute"/>
            <consortium name="Mycorrhizal Genomics Consortium"/>
            <person name="Kohler A."/>
            <person name="Kuo A."/>
            <person name="Nagy L.G."/>
            <person name="Floudas D."/>
            <person name="Copeland A."/>
            <person name="Barry K.W."/>
            <person name="Cichocki N."/>
            <person name="Veneault-Fourrey C."/>
            <person name="LaButti K."/>
            <person name="Lindquist E.A."/>
            <person name="Lipzen A."/>
            <person name="Lundell T."/>
            <person name="Morin E."/>
            <person name="Murat C."/>
            <person name="Riley R."/>
            <person name="Ohm R."/>
            <person name="Sun H."/>
            <person name="Tunlid A."/>
            <person name="Henrissat B."/>
            <person name="Grigoriev I.V."/>
            <person name="Hibbett D.S."/>
            <person name="Martin F."/>
        </authorList>
    </citation>
    <scope>NUCLEOTIDE SEQUENCE [LARGE SCALE GENOMIC DNA]</scope>
    <source>
        <strain evidence="3">h7</strain>
    </source>
</reference>
<dbReference type="AlphaFoldDB" id="A0A0C3BMW6"/>
<evidence type="ECO:0000256" key="1">
    <source>
        <dbReference type="SAM" id="MobiDB-lite"/>
    </source>
</evidence>
<gene>
    <name evidence="2" type="ORF">M413DRAFT_30441</name>
</gene>
<sequence length="90" mass="9850">MDDLLNRLEQESRSHHVDEPSQNSPVNCGPNSVLAGATNVYVFGSTFNNIAGQTGDVNVALVQQRDELLHELKVARAITCILSMQLVVLF</sequence>
<accession>A0A0C3BMW6</accession>
<name>A0A0C3BMW6_HEBCY</name>
<evidence type="ECO:0000313" key="3">
    <source>
        <dbReference type="Proteomes" id="UP000053424"/>
    </source>
</evidence>